<protein>
    <submittedName>
        <fullName evidence="1">Uncharacterized protein</fullName>
    </submittedName>
</protein>
<gene>
    <name evidence="1" type="ORF">VZT92_003570</name>
</gene>
<name>A0AAW1FUJ7_ZOAVI</name>
<sequence length="128" mass="13937">MRRSAGHSFTGPGCTNRNRGFYIPGFSQHALHLLVMSWESVKSEAAAGGFSLSAGRRADTATYSNKPSESRDRLRSVNVTQLAKSAIGELERGRALRRWRSSSCSSTKPQLSLIGALTSSFFGQQDLL</sequence>
<keyword evidence="2" id="KW-1185">Reference proteome</keyword>
<evidence type="ECO:0000313" key="2">
    <source>
        <dbReference type="Proteomes" id="UP001488805"/>
    </source>
</evidence>
<evidence type="ECO:0000313" key="1">
    <source>
        <dbReference type="EMBL" id="KAK9538399.1"/>
    </source>
</evidence>
<accession>A0AAW1FUJ7</accession>
<organism evidence="1 2">
    <name type="scientific">Zoarces viviparus</name>
    <name type="common">Viviparous eelpout</name>
    <name type="synonym">Blennius viviparus</name>
    <dbReference type="NCBI Taxonomy" id="48416"/>
    <lineage>
        <taxon>Eukaryota</taxon>
        <taxon>Metazoa</taxon>
        <taxon>Chordata</taxon>
        <taxon>Craniata</taxon>
        <taxon>Vertebrata</taxon>
        <taxon>Euteleostomi</taxon>
        <taxon>Actinopterygii</taxon>
        <taxon>Neopterygii</taxon>
        <taxon>Teleostei</taxon>
        <taxon>Neoteleostei</taxon>
        <taxon>Acanthomorphata</taxon>
        <taxon>Eupercaria</taxon>
        <taxon>Perciformes</taxon>
        <taxon>Cottioidei</taxon>
        <taxon>Zoarcales</taxon>
        <taxon>Zoarcidae</taxon>
        <taxon>Zoarcinae</taxon>
        <taxon>Zoarces</taxon>
    </lineage>
</organism>
<dbReference type="AlphaFoldDB" id="A0AAW1FUJ7"/>
<reference evidence="1 2" key="1">
    <citation type="journal article" date="2024" name="Genome Biol. Evol.">
        <title>Chromosome-level genome assembly of the viviparous eelpout Zoarces viviparus.</title>
        <authorList>
            <person name="Fuhrmann N."/>
            <person name="Brasseur M.V."/>
            <person name="Bakowski C.E."/>
            <person name="Podsiadlowski L."/>
            <person name="Prost S."/>
            <person name="Krehenwinkel H."/>
            <person name="Mayer C."/>
        </authorList>
    </citation>
    <scope>NUCLEOTIDE SEQUENCE [LARGE SCALE GENOMIC DNA]</scope>
    <source>
        <strain evidence="1">NO-MEL_2022_Ind0_liver</strain>
    </source>
</reference>
<dbReference type="Proteomes" id="UP001488805">
    <property type="component" value="Unassembled WGS sequence"/>
</dbReference>
<dbReference type="EMBL" id="JBCEZU010000023">
    <property type="protein sequence ID" value="KAK9538399.1"/>
    <property type="molecule type" value="Genomic_DNA"/>
</dbReference>
<proteinExistence type="predicted"/>
<comment type="caution">
    <text evidence="1">The sequence shown here is derived from an EMBL/GenBank/DDBJ whole genome shotgun (WGS) entry which is preliminary data.</text>
</comment>